<dbReference type="EMBL" id="CP118605">
    <property type="protein sequence ID" value="WGL17499.1"/>
    <property type="molecule type" value="Genomic_DNA"/>
</dbReference>
<accession>A0ABY8NGK6</accession>
<dbReference type="PANTHER" id="PTHR43777">
    <property type="entry name" value="MOLYBDENUM COFACTOR CYTIDYLYLTRANSFERASE"/>
    <property type="match status" value="1"/>
</dbReference>
<dbReference type="InterPro" id="IPR029044">
    <property type="entry name" value="Nucleotide-diphossugar_trans"/>
</dbReference>
<gene>
    <name evidence="3" type="ORF">PVT68_04210</name>
</gene>
<dbReference type="Gene3D" id="3.90.550.10">
    <property type="entry name" value="Spore Coat Polysaccharide Biosynthesis Protein SpsA, Chain A"/>
    <property type="match status" value="1"/>
</dbReference>
<dbReference type="RefSeq" id="WP_280321369.1">
    <property type="nucleotide sequence ID" value="NZ_CP118605.1"/>
</dbReference>
<name>A0ABY8NGK6_9GAMM</name>
<feature type="domain" description="MobA-like NTP transferase" evidence="2">
    <location>
        <begin position="6"/>
        <end position="166"/>
    </location>
</feature>
<keyword evidence="1" id="KW-0460">Magnesium</keyword>
<reference evidence="3 4" key="1">
    <citation type="submission" date="2023-02" db="EMBL/GenBank/DDBJ databases">
        <title>Description and genomic characterization of Microbulbifer bruguierae sp. nov., isolated from the sediment of mangrove plant Bruguiera sexangula.</title>
        <authorList>
            <person name="Long M."/>
        </authorList>
    </citation>
    <scope>NUCLEOTIDE SEQUENCE [LARGE SCALE GENOMIC DNA]</scope>
    <source>
        <strain evidence="3 4">H12</strain>
    </source>
</reference>
<evidence type="ECO:0000313" key="4">
    <source>
        <dbReference type="Proteomes" id="UP001236500"/>
    </source>
</evidence>
<organism evidence="3 4">
    <name type="scientific">Microbulbifer bruguierae</name>
    <dbReference type="NCBI Taxonomy" id="3029061"/>
    <lineage>
        <taxon>Bacteria</taxon>
        <taxon>Pseudomonadati</taxon>
        <taxon>Pseudomonadota</taxon>
        <taxon>Gammaproteobacteria</taxon>
        <taxon>Cellvibrionales</taxon>
        <taxon>Microbulbiferaceae</taxon>
        <taxon>Microbulbifer</taxon>
    </lineage>
</organism>
<evidence type="ECO:0000259" key="2">
    <source>
        <dbReference type="Pfam" id="PF12804"/>
    </source>
</evidence>
<dbReference type="PANTHER" id="PTHR43777:SF1">
    <property type="entry name" value="MOLYBDENUM COFACTOR CYTIDYLYLTRANSFERASE"/>
    <property type="match status" value="1"/>
</dbReference>
<dbReference type="InterPro" id="IPR025877">
    <property type="entry name" value="MobA-like_NTP_Trfase"/>
</dbReference>
<dbReference type="Pfam" id="PF12804">
    <property type="entry name" value="NTP_transf_3"/>
    <property type="match status" value="1"/>
</dbReference>
<keyword evidence="4" id="KW-1185">Reference proteome</keyword>
<proteinExistence type="predicted"/>
<evidence type="ECO:0000313" key="3">
    <source>
        <dbReference type="EMBL" id="WGL17499.1"/>
    </source>
</evidence>
<protein>
    <submittedName>
        <fullName evidence="3">Nucleotidyltransferase family protein</fullName>
    </submittedName>
</protein>
<sequence length="222" mass="23994">MEYSIVVLAAGYSHRFGSDKRLASIHGEPMLLRTVQAAMAAASTLQDTQVQVVLRARDPVISSELARMPVQVLHAPVWPVGIGTSLASSVEQLQRQGANPKAVLVCLGDMPFVEPESLVKVLQSSEEDRICVPVCAGTRGYPIAIGRRFLSALSRLRSTGVEKVLRIYADAVQDVELSDPAINCDINRPDDFHAAMRQDLFGNSFASPDTVPGERLPSSLGQ</sequence>
<dbReference type="SUPFAM" id="SSF53448">
    <property type="entry name" value="Nucleotide-diphospho-sugar transferases"/>
    <property type="match status" value="1"/>
</dbReference>
<dbReference type="CDD" id="cd04182">
    <property type="entry name" value="GT_2_like_f"/>
    <property type="match status" value="1"/>
</dbReference>
<dbReference type="Proteomes" id="UP001236500">
    <property type="component" value="Chromosome"/>
</dbReference>
<evidence type="ECO:0000256" key="1">
    <source>
        <dbReference type="ARBA" id="ARBA00022842"/>
    </source>
</evidence>